<proteinExistence type="predicted"/>
<comment type="caution">
    <text evidence="2">The sequence shown here is derived from an EMBL/GenBank/DDBJ whole genome shotgun (WGS) entry which is preliminary data.</text>
</comment>
<evidence type="ECO:0000256" key="1">
    <source>
        <dbReference type="SAM" id="Phobius"/>
    </source>
</evidence>
<organism evidence="2 3">
    <name type="scientific">Lactuca sativa</name>
    <name type="common">Garden lettuce</name>
    <dbReference type="NCBI Taxonomy" id="4236"/>
    <lineage>
        <taxon>Eukaryota</taxon>
        <taxon>Viridiplantae</taxon>
        <taxon>Streptophyta</taxon>
        <taxon>Embryophyta</taxon>
        <taxon>Tracheophyta</taxon>
        <taxon>Spermatophyta</taxon>
        <taxon>Magnoliopsida</taxon>
        <taxon>eudicotyledons</taxon>
        <taxon>Gunneridae</taxon>
        <taxon>Pentapetalae</taxon>
        <taxon>asterids</taxon>
        <taxon>campanulids</taxon>
        <taxon>Asterales</taxon>
        <taxon>Asteraceae</taxon>
        <taxon>Cichorioideae</taxon>
        <taxon>Cichorieae</taxon>
        <taxon>Lactucinae</taxon>
        <taxon>Lactuca</taxon>
    </lineage>
</organism>
<dbReference type="AlphaFoldDB" id="A0A9R1W464"/>
<dbReference type="PANTHER" id="PTHR47025">
    <property type="entry name" value="AUTOIMMUNE REGULATOR"/>
    <property type="match status" value="1"/>
</dbReference>
<dbReference type="Proteomes" id="UP000235145">
    <property type="component" value="Unassembled WGS sequence"/>
</dbReference>
<feature type="transmembrane region" description="Helical" evidence="1">
    <location>
        <begin position="6"/>
        <end position="25"/>
    </location>
</feature>
<reference evidence="2 3" key="1">
    <citation type="journal article" date="2017" name="Nat. Commun.">
        <title>Genome assembly with in vitro proximity ligation data and whole-genome triplication in lettuce.</title>
        <authorList>
            <person name="Reyes-Chin-Wo S."/>
            <person name="Wang Z."/>
            <person name="Yang X."/>
            <person name="Kozik A."/>
            <person name="Arikit S."/>
            <person name="Song C."/>
            <person name="Xia L."/>
            <person name="Froenicke L."/>
            <person name="Lavelle D.O."/>
            <person name="Truco M.J."/>
            <person name="Xia R."/>
            <person name="Zhu S."/>
            <person name="Xu C."/>
            <person name="Xu H."/>
            <person name="Xu X."/>
            <person name="Cox K."/>
            <person name="Korf I."/>
            <person name="Meyers B.C."/>
            <person name="Michelmore R.W."/>
        </authorList>
    </citation>
    <scope>NUCLEOTIDE SEQUENCE [LARGE SCALE GENOMIC DNA]</scope>
    <source>
        <strain evidence="3">cv. Salinas</strain>
        <tissue evidence="2">Seedlings</tissue>
    </source>
</reference>
<dbReference type="PANTHER" id="PTHR47025:SF7">
    <property type="entry name" value="ACYL-COA N-ACYLTRANSFERASE WITH RING_FYVE_PHD-TYPE ZINC FINGER DOMAIN-CONTAINING PROTEIN"/>
    <property type="match status" value="1"/>
</dbReference>
<keyword evidence="1" id="KW-0472">Membrane</keyword>
<evidence type="ECO:0000313" key="2">
    <source>
        <dbReference type="EMBL" id="KAJ0215835.1"/>
    </source>
</evidence>
<keyword evidence="1" id="KW-0812">Transmembrane</keyword>
<sequence length="173" mass="19706">MIHGVIQDVVVNGATIISALVLSIINRKHQHVDKGGVTNEIRWRMLSGKSRYPEHLPLLSRAAAIFWECFDPIVGTSGRDLIPVMVYGYAVVELHLLSTLKFFKFSICPPPLLQEKYIWTGVWWDIFCCSDGRMIVIEVYICGKKIDPPNKTSELPSRLVSLLIELAVYFYLR</sequence>
<keyword evidence="1" id="KW-1133">Transmembrane helix</keyword>
<gene>
    <name evidence="2" type="ORF">LSAT_V11C300140690</name>
</gene>
<evidence type="ECO:0000313" key="3">
    <source>
        <dbReference type="Proteomes" id="UP000235145"/>
    </source>
</evidence>
<dbReference type="EMBL" id="NBSK02000003">
    <property type="protein sequence ID" value="KAJ0215835.1"/>
    <property type="molecule type" value="Genomic_DNA"/>
</dbReference>
<protein>
    <submittedName>
        <fullName evidence="2">Uncharacterized protein</fullName>
    </submittedName>
</protein>
<keyword evidence="3" id="KW-1185">Reference proteome</keyword>
<name>A0A9R1W464_LACSA</name>
<accession>A0A9R1W464</accession>